<evidence type="ECO:0000256" key="8">
    <source>
        <dbReference type="ARBA" id="ARBA00023136"/>
    </source>
</evidence>
<evidence type="ECO:0000256" key="5">
    <source>
        <dbReference type="ARBA" id="ARBA00022729"/>
    </source>
</evidence>
<feature type="region of interest" description="Disordered" evidence="11">
    <location>
        <begin position="300"/>
        <end position="324"/>
    </location>
</feature>
<organism evidence="13 14">
    <name type="scientific">Roseospira marina</name>
    <dbReference type="NCBI Taxonomy" id="140057"/>
    <lineage>
        <taxon>Bacteria</taxon>
        <taxon>Pseudomonadati</taxon>
        <taxon>Pseudomonadota</taxon>
        <taxon>Alphaproteobacteria</taxon>
        <taxon>Rhodospirillales</taxon>
        <taxon>Rhodospirillaceae</taxon>
        <taxon>Roseospira</taxon>
    </lineage>
</organism>
<keyword evidence="7 10" id="KW-0408">Iron</keyword>
<evidence type="ECO:0000313" key="13">
    <source>
        <dbReference type="EMBL" id="KAA5604053.1"/>
    </source>
</evidence>
<feature type="binding site" description="axial binding residue" evidence="10">
    <location>
        <position position="59"/>
    </location>
    <ligand>
        <name>heme c</name>
        <dbReference type="ChEBI" id="CHEBI:61717"/>
        <label>1</label>
    </ligand>
    <ligandPart>
        <name>Fe</name>
        <dbReference type="ChEBI" id="CHEBI:18248"/>
    </ligandPart>
</feature>
<feature type="domain" description="Cytochrome c" evidence="12">
    <location>
        <begin position="325"/>
        <end position="415"/>
    </location>
</feature>
<keyword evidence="3 9" id="KW-0349">Heme</keyword>
<evidence type="ECO:0000256" key="9">
    <source>
        <dbReference type="PIRSR" id="PIRSR000018-50"/>
    </source>
</evidence>
<feature type="binding site" description="axial binding residue" evidence="10">
    <location>
        <position position="206"/>
    </location>
    <ligand>
        <name>heme c</name>
        <dbReference type="ChEBI" id="CHEBI:61717"/>
        <label>2</label>
    </ligand>
    <ligandPart>
        <name>Fe</name>
        <dbReference type="ChEBI" id="CHEBI:18248"/>
    </ligandPart>
</feature>
<protein>
    <submittedName>
        <fullName evidence="13">C-type cytochrome</fullName>
    </submittedName>
</protein>
<keyword evidence="8" id="KW-0472">Membrane</keyword>
<dbReference type="RefSeq" id="WP_150063808.1">
    <property type="nucleotide sequence ID" value="NZ_JACHII010000024.1"/>
</dbReference>
<name>A0A5M6I7E5_9PROT</name>
<evidence type="ECO:0000256" key="7">
    <source>
        <dbReference type="ARBA" id="ARBA00023004"/>
    </source>
</evidence>
<feature type="binding site" description="covalent" evidence="9">
    <location>
        <position position="55"/>
    </location>
    <ligand>
        <name>heme c</name>
        <dbReference type="ChEBI" id="CHEBI:61717"/>
        <label>1</label>
    </ligand>
</feature>
<dbReference type="InterPro" id="IPR009056">
    <property type="entry name" value="Cyt_c-like_dom"/>
</dbReference>
<accession>A0A5M6I7E5</accession>
<comment type="subcellular location">
    <subcellularLocation>
        <location evidence="1">Cell membrane</location>
    </subcellularLocation>
</comment>
<keyword evidence="14" id="KW-1185">Reference proteome</keyword>
<dbReference type="GO" id="GO:0009055">
    <property type="term" value="F:electron transfer activity"/>
    <property type="evidence" value="ECO:0007669"/>
    <property type="project" value="InterPro"/>
</dbReference>
<dbReference type="Gene3D" id="1.10.760.10">
    <property type="entry name" value="Cytochrome c-like domain"/>
    <property type="match status" value="3"/>
</dbReference>
<evidence type="ECO:0000256" key="2">
    <source>
        <dbReference type="ARBA" id="ARBA00022475"/>
    </source>
</evidence>
<keyword evidence="5" id="KW-0732">Signal</keyword>
<dbReference type="GO" id="GO:0016614">
    <property type="term" value="F:oxidoreductase activity, acting on CH-OH group of donors"/>
    <property type="evidence" value="ECO:0007669"/>
    <property type="project" value="InterPro"/>
</dbReference>
<keyword evidence="4 10" id="KW-0479">Metal-binding</keyword>
<evidence type="ECO:0000256" key="6">
    <source>
        <dbReference type="ARBA" id="ARBA00022737"/>
    </source>
</evidence>
<evidence type="ECO:0000256" key="3">
    <source>
        <dbReference type="ARBA" id="ARBA00022617"/>
    </source>
</evidence>
<feature type="binding site" description="covalent" evidence="9">
    <location>
        <position position="205"/>
    </location>
    <ligand>
        <name>heme c</name>
        <dbReference type="ChEBI" id="CHEBI:61717"/>
        <label>2</label>
    </ligand>
</feature>
<dbReference type="OrthoDB" id="9811281at2"/>
<evidence type="ECO:0000313" key="14">
    <source>
        <dbReference type="Proteomes" id="UP000324065"/>
    </source>
</evidence>
<dbReference type="EMBL" id="VWPJ01000024">
    <property type="protein sequence ID" value="KAA5604053.1"/>
    <property type="molecule type" value="Genomic_DNA"/>
</dbReference>
<feature type="binding site" description="covalent" evidence="9">
    <location>
        <position position="338"/>
    </location>
    <ligand>
        <name>heme c</name>
        <dbReference type="ChEBI" id="CHEBI:61717"/>
        <label>3</label>
    </ligand>
</feature>
<dbReference type="InterPro" id="IPR036909">
    <property type="entry name" value="Cyt_c-like_dom_sf"/>
</dbReference>
<dbReference type="Proteomes" id="UP000324065">
    <property type="component" value="Unassembled WGS sequence"/>
</dbReference>
<gene>
    <name evidence="13" type="ORF">F1188_17840</name>
</gene>
<feature type="domain" description="Cytochrome c" evidence="12">
    <location>
        <begin position="187"/>
        <end position="300"/>
    </location>
</feature>
<evidence type="ECO:0000256" key="10">
    <source>
        <dbReference type="PIRSR" id="PIRSR000018-51"/>
    </source>
</evidence>
<dbReference type="GO" id="GO:0005506">
    <property type="term" value="F:iron ion binding"/>
    <property type="evidence" value="ECO:0007669"/>
    <property type="project" value="InterPro"/>
</dbReference>
<dbReference type="PIRSF" id="PIRSF000018">
    <property type="entry name" value="Mb_ADH_cyt_c"/>
    <property type="match status" value="1"/>
</dbReference>
<reference evidence="13 14" key="1">
    <citation type="submission" date="2019-09" db="EMBL/GenBank/DDBJ databases">
        <title>Genome sequence of Roseospira marina, one of the more divergent members of the non-sulfur purple photosynthetic bacterial family, the Rhodospirillaceae.</title>
        <authorList>
            <person name="Meyer T."/>
            <person name="Kyndt J."/>
        </authorList>
    </citation>
    <scope>NUCLEOTIDE SEQUENCE [LARGE SCALE GENOMIC DNA]</scope>
    <source>
        <strain evidence="13 14">DSM 15113</strain>
    </source>
</reference>
<keyword evidence="6" id="KW-0677">Repeat</keyword>
<dbReference type="Pfam" id="PF00034">
    <property type="entry name" value="Cytochrom_C"/>
    <property type="match status" value="2"/>
</dbReference>
<feature type="binding site" description="covalent" evidence="9">
    <location>
        <position position="341"/>
    </location>
    <ligand>
        <name>heme c</name>
        <dbReference type="ChEBI" id="CHEBI:61717"/>
        <label>3</label>
    </ligand>
</feature>
<comment type="caution">
    <text evidence="13">The sequence shown here is derived from an EMBL/GenBank/DDBJ whole genome shotgun (WGS) entry which is preliminary data.</text>
</comment>
<evidence type="ECO:0000256" key="1">
    <source>
        <dbReference type="ARBA" id="ARBA00004236"/>
    </source>
</evidence>
<dbReference type="PANTHER" id="PTHR35008:SF8">
    <property type="entry name" value="ALCOHOL DEHYDROGENASE CYTOCHROME C SUBUNIT"/>
    <property type="match status" value="1"/>
</dbReference>
<sequence>MRWFTAVLAILGVAAAGLWWFAARIPASPFDDRPASAAHATPPEQREYAARLADCVACHTTEHGAPFAGGRAMGSPLGTIYTTNITPDDDTGIGAYTLAEFDNAVRRGVARDGHRLYPAMPFPSYANLSDADVEALYDFFMTQVKPVRQDNRPTTIAWPLNMRWPLAFWSLLFSDDGPYEPSPDRDDAWNRGAYLVQGPGHCGSCHTPRGFAFQEVAFDESDTAFLSGALLDGWYAPSLRNDPNTGLGRWTENEIIGYLRDGRNRHSVVFGSMLDAFNNSTQFLTDADLHAIAHYLKSLPGDPDRDGPPWQYDPATAERLSNGTAPEAPGAAIYMAQCSFCHGTDGRGRGPWIPSLAGASSLLSSEPASAINLTLNGAGRAVAKGIPDIYRMPALRAKLSDHEIAEVLTFVRAAWGNTGGPVSAEAVAELREDTDAASGEVIILQMR</sequence>
<dbReference type="AlphaFoldDB" id="A0A5M6I7E5"/>
<dbReference type="SUPFAM" id="SSF46626">
    <property type="entry name" value="Cytochrome c"/>
    <property type="match status" value="3"/>
</dbReference>
<keyword evidence="2" id="KW-1003">Cell membrane</keyword>
<evidence type="ECO:0000259" key="12">
    <source>
        <dbReference type="PROSITE" id="PS51007"/>
    </source>
</evidence>
<dbReference type="GO" id="GO:0005886">
    <property type="term" value="C:plasma membrane"/>
    <property type="evidence" value="ECO:0007669"/>
    <property type="project" value="UniProtKB-SubCell"/>
</dbReference>
<proteinExistence type="predicted"/>
<dbReference type="PROSITE" id="PS51007">
    <property type="entry name" value="CYTC"/>
    <property type="match status" value="3"/>
</dbReference>
<feature type="binding site" description="axial binding residue" evidence="10">
    <location>
        <position position="342"/>
    </location>
    <ligand>
        <name>heme c</name>
        <dbReference type="ChEBI" id="CHEBI:61717"/>
        <label>3</label>
    </ligand>
    <ligandPart>
        <name>Fe</name>
        <dbReference type="ChEBI" id="CHEBI:18248"/>
    </ligandPart>
</feature>
<feature type="binding site" description="covalent" evidence="9">
    <location>
        <position position="58"/>
    </location>
    <ligand>
        <name>heme c</name>
        <dbReference type="ChEBI" id="CHEBI:61717"/>
        <label>1</label>
    </ligand>
</feature>
<dbReference type="PANTHER" id="PTHR35008">
    <property type="entry name" value="BLL4482 PROTEIN-RELATED"/>
    <property type="match status" value="1"/>
</dbReference>
<dbReference type="InterPro" id="IPR051459">
    <property type="entry name" value="Cytochrome_c-type_DH"/>
</dbReference>
<feature type="binding site" description="covalent" evidence="9">
    <location>
        <position position="202"/>
    </location>
    <ligand>
        <name>heme c</name>
        <dbReference type="ChEBI" id="CHEBI:61717"/>
        <label>2</label>
    </ligand>
</feature>
<evidence type="ECO:0000256" key="11">
    <source>
        <dbReference type="SAM" id="MobiDB-lite"/>
    </source>
</evidence>
<dbReference type="GO" id="GO:0020037">
    <property type="term" value="F:heme binding"/>
    <property type="evidence" value="ECO:0007669"/>
    <property type="project" value="InterPro"/>
</dbReference>
<comment type="cofactor">
    <cofactor evidence="9">
        <name>heme c</name>
        <dbReference type="ChEBI" id="CHEBI:61717"/>
    </cofactor>
    <text evidence="9">Binds 3 heme c groups covalently per subunit.</text>
</comment>
<feature type="domain" description="Cytochrome c" evidence="12">
    <location>
        <begin position="12"/>
        <end position="144"/>
    </location>
</feature>
<dbReference type="InterPro" id="IPR014353">
    <property type="entry name" value="Membr-bd_ADH_cyt_c"/>
</dbReference>
<evidence type="ECO:0000256" key="4">
    <source>
        <dbReference type="ARBA" id="ARBA00022723"/>
    </source>
</evidence>